<proteinExistence type="predicted"/>
<dbReference type="EMBL" id="JYNE01000022">
    <property type="protein sequence ID" value="KNH02636.1"/>
    <property type="molecule type" value="Genomic_DNA"/>
</dbReference>
<name>A0A0L1KFG3_9SPHN</name>
<protein>
    <submittedName>
        <fullName evidence="2">Uncharacterized protein</fullName>
    </submittedName>
</protein>
<dbReference type="STRING" id="1306953.J121_420"/>
<gene>
    <name evidence="2" type="ORF">J121_420</name>
</gene>
<feature type="transmembrane region" description="Helical" evidence="1">
    <location>
        <begin position="27"/>
        <end position="47"/>
    </location>
</feature>
<evidence type="ECO:0000256" key="1">
    <source>
        <dbReference type="SAM" id="Phobius"/>
    </source>
</evidence>
<evidence type="ECO:0000313" key="3">
    <source>
        <dbReference type="Proteomes" id="UP000037446"/>
    </source>
</evidence>
<organism evidence="2 3">
    <name type="scientific">Qipengyuania citrea LAMA 915</name>
    <dbReference type="NCBI Taxonomy" id="1306953"/>
    <lineage>
        <taxon>Bacteria</taxon>
        <taxon>Pseudomonadati</taxon>
        <taxon>Pseudomonadota</taxon>
        <taxon>Alphaproteobacteria</taxon>
        <taxon>Sphingomonadales</taxon>
        <taxon>Erythrobacteraceae</taxon>
        <taxon>Qipengyuania</taxon>
    </lineage>
</organism>
<dbReference type="Proteomes" id="UP000037446">
    <property type="component" value="Unassembled WGS sequence"/>
</dbReference>
<dbReference type="AlphaFoldDB" id="A0A0L1KFG3"/>
<keyword evidence="1" id="KW-1133">Transmembrane helix</keyword>
<sequence length="52" mass="5857">MPKIAYHSSRHRALVPFFVPPRRRDRTALPCVMLIGLIVGYIAIALIEAAVR</sequence>
<reference evidence="2" key="1">
    <citation type="submission" date="2015-02" db="EMBL/GenBank/DDBJ databases">
        <authorList>
            <person name="Chooi Y.-H."/>
        </authorList>
    </citation>
    <scope>NUCLEOTIDE SEQUENCE [LARGE SCALE GENOMIC DNA]</scope>
    <source>
        <strain evidence="2">LAMA 915</strain>
    </source>
</reference>
<keyword evidence="1" id="KW-0472">Membrane</keyword>
<evidence type="ECO:0000313" key="2">
    <source>
        <dbReference type="EMBL" id="KNH02636.1"/>
    </source>
</evidence>
<comment type="caution">
    <text evidence="2">The sequence shown here is derived from an EMBL/GenBank/DDBJ whole genome shotgun (WGS) entry which is preliminary data.</text>
</comment>
<keyword evidence="1" id="KW-0812">Transmembrane</keyword>
<dbReference type="PATRIC" id="fig|1306953.7.peg.423"/>
<dbReference type="RefSeq" id="WP_157052097.1">
    <property type="nucleotide sequence ID" value="NZ_JYNE01000022.1"/>
</dbReference>
<accession>A0A0L1KFG3</accession>